<keyword evidence="2" id="KW-0560">Oxidoreductase</keyword>
<keyword evidence="3 5" id="KW-0503">Monooxygenase</keyword>
<comment type="catalytic activity">
    <reaction evidence="4">
        <text>propane + NADH + O2 + H(+) = propan-2-ol + NAD(+) + H2O</text>
        <dbReference type="Rhea" id="RHEA:49992"/>
        <dbReference type="ChEBI" id="CHEBI:15377"/>
        <dbReference type="ChEBI" id="CHEBI:15378"/>
        <dbReference type="ChEBI" id="CHEBI:15379"/>
        <dbReference type="ChEBI" id="CHEBI:17824"/>
        <dbReference type="ChEBI" id="CHEBI:32879"/>
        <dbReference type="ChEBI" id="CHEBI:57540"/>
        <dbReference type="ChEBI" id="CHEBI:57945"/>
        <dbReference type="EC" id="1.14.13.227"/>
    </reaction>
</comment>
<evidence type="ECO:0000313" key="6">
    <source>
        <dbReference type="Proteomes" id="UP000295560"/>
    </source>
</evidence>
<dbReference type="Pfam" id="PF02332">
    <property type="entry name" value="Phenol_Hydrox"/>
    <property type="match status" value="1"/>
</dbReference>
<evidence type="ECO:0000256" key="3">
    <source>
        <dbReference type="ARBA" id="ARBA00023033"/>
    </source>
</evidence>
<dbReference type="PIRSF" id="PIRSF000040">
    <property type="entry name" value="MMOH_comp"/>
    <property type="match status" value="1"/>
</dbReference>
<dbReference type="GO" id="GO:0016709">
    <property type="term" value="F:oxidoreductase activity, acting on paired donors, with incorporation or reduction of molecular oxygen, NAD(P)H as one donor, and incorporation of one atom of oxygen"/>
    <property type="evidence" value="ECO:0007669"/>
    <property type="project" value="InterPro"/>
</dbReference>
<accession>A0A4R1I0M4</accession>
<gene>
    <name evidence="5" type="ORF">EV378_2605</name>
</gene>
<dbReference type="EC" id="1.14.13.227" evidence="1"/>
<dbReference type="InterPro" id="IPR012078">
    <property type="entry name" value="MP_mOase_hydro"/>
</dbReference>
<proteinExistence type="predicted"/>
<dbReference type="EMBL" id="SMFZ01000001">
    <property type="protein sequence ID" value="TCK26760.1"/>
    <property type="molecule type" value="Genomic_DNA"/>
</dbReference>
<dbReference type="InterPro" id="IPR009078">
    <property type="entry name" value="Ferritin-like_SF"/>
</dbReference>
<dbReference type="Gene3D" id="1.10.620.20">
    <property type="entry name" value="Ribonucleotide Reductase, subunit A"/>
    <property type="match status" value="1"/>
</dbReference>
<dbReference type="SUPFAM" id="SSF47240">
    <property type="entry name" value="Ferritin-like"/>
    <property type="match status" value="1"/>
</dbReference>
<evidence type="ECO:0000313" key="5">
    <source>
        <dbReference type="EMBL" id="TCK26760.1"/>
    </source>
</evidence>
<evidence type="ECO:0000256" key="4">
    <source>
        <dbReference type="ARBA" id="ARBA00048941"/>
    </source>
</evidence>
<evidence type="ECO:0000256" key="1">
    <source>
        <dbReference type="ARBA" id="ARBA00012710"/>
    </source>
</evidence>
<dbReference type="Proteomes" id="UP000295560">
    <property type="component" value="Unassembled WGS sequence"/>
</dbReference>
<reference evidence="5 6" key="1">
    <citation type="submission" date="2019-03" db="EMBL/GenBank/DDBJ databases">
        <title>Sequencing the genomes of 1000 actinobacteria strains.</title>
        <authorList>
            <person name="Klenk H.-P."/>
        </authorList>
    </citation>
    <scope>NUCLEOTIDE SEQUENCE [LARGE SCALE GENOMIC DNA]</scope>
    <source>
        <strain evidence="5 6">DSM 44969</strain>
    </source>
</reference>
<protein>
    <recommendedName>
        <fullName evidence="1">propane 2-monooxygenase</fullName>
        <ecNumber evidence="1">1.14.13.227</ecNumber>
    </recommendedName>
</protein>
<dbReference type="OrthoDB" id="9806768at2"/>
<sequence>MTETPSAPPAGKRLRTWSAFGDIRKRPSEYEIVTEGANWTLRSGRKAPLEGNPSSPGNLWLTTYRDKSPLQVEDWGGFRDPDAQTYRSYVALQDEQESQVNGLLEQYAEAGADATLGERWRHVLAHLLTPQRYPLHGLQKIEAYLGYVAPSPYITNAAALGTADLLRRVTRVAYRTRELQLAHPEGGFGTGEREVWERAQGWQPTREAVELALISYDWAEAFTAVNLVLLPTLDDVLLRQFGDVARENGDELTWLLNSYLSRDTERRARWSAALARYAVEHRPANADVLGKWIARWSPRADAAAESLGTLLETLPERGRAAGVVADQARDARTRFHAELGLVPATAG</sequence>
<evidence type="ECO:0000256" key="2">
    <source>
        <dbReference type="ARBA" id="ARBA00023002"/>
    </source>
</evidence>
<dbReference type="InterPro" id="IPR012348">
    <property type="entry name" value="RNR-like"/>
</dbReference>
<dbReference type="InterPro" id="IPR003430">
    <property type="entry name" value="Phenol_Hydrox"/>
</dbReference>
<dbReference type="AlphaFoldDB" id="A0A4R1I0M4"/>
<organism evidence="5 6">
    <name type="scientific">Pseudonocardia endophytica</name>
    <dbReference type="NCBI Taxonomy" id="401976"/>
    <lineage>
        <taxon>Bacteria</taxon>
        <taxon>Bacillati</taxon>
        <taxon>Actinomycetota</taxon>
        <taxon>Actinomycetes</taxon>
        <taxon>Pseudonocardiales</taxon>
        <taxon>Pseudonocardiaceae</taxon>
        <taxon>Pseudonocardia</taxon>
    </lineage>
</organism>
<keyword evidence="6" id="KW-1185">Reference proteome</keyword>
<comment type="caution">
    <text evidence="5">The sequence shown here is derived from an EMBL/GenBank/DDBJ whole genome shotgun (WGS) entry which is preliminary data.</text>
</comment>
<dbReference type="RefSeq" id="WP_132424487.1">
    <property type="nucleotide sequence ID" value="NZ_SMFZ01000001.1"/>
</dbReference>
<name>A0A4R1I0M4_PSEEN</name>